<dbReference type="OrthoDB" id="9802640at2"/>
<dbReference type="AlphaFoldDB" id="A0A494RGY3"/>
<evidence type="ECO:0000313" key="4">
    <source>
        <dbReference type="Proteomes" id="UP000276984"/>
    </source>
</evidence>
<organism evidence="3 4">
    <name type="scientific">Brevundimonas naejangsanensis</name>
    <dbReference type="NCBI Taxonomy" id="588932"/>
    <lineage>
        <taxon>Bacteria</taxon>
        <taxon>Pseudomonadati</taxon>
        <taxon>Pseudomonadota</taxon>
        <taxon>Alphaproteobacteria</taxon>
        <taxon>Caulobacterales</taxon>
        <taxon>Caulobacteraceae</taxon>
        <taxon>Brevundimonas</taxon>
    </lineage>
</organism>
<protein>
    <recommendedName>
        <fullName evidence="2">ScoMcrA-like N-terminal head domain-containing protein</fullName>
    </recommendedName>
</protein>
<sequence length="578" mass="62905">MEMSFRVIADSGEPMDAHLDIEGDEFIFHSRGGAKGRASARNIDYGPALRLLLTRIQAAGARVEGAWLDTEEVRHLPLEARVILERDEFQARPEEQFRLMSGRMQIFQRPPGSRRGGSRVKKVRIRVGQKARGADLEGILGVRWTAGREQRLPAHDLNKVTATHIRNAVERLRRDPASAPGFGPAREYEVVVDEETRLPPKAVFGLAASDALGFSVEPADFSGGAASICHRLLEAAGYPVVAARKPRVPLMLEDDLAIVDEAWDGWINALTGEARSLGSGLLWMDAHSVIFSPRPSDKRADRTDIHLGGFRHDLSVTISAPLKGADANGLSAIARDASGRRVLIRQGWLRGRPEVRGEQFRRLTGLTPVEVTGGTAPTVREWYIVADLDKASDEIAASTADFVLRCMEARAAAKAGSGVPAPSSPPLTAGEETGGTFTRKAVTQPEAEVHRIHGEVWLRLQDLLKSPGPRLSKLRHQAGYEVDGVIAGAEGRILLEIKTGRSAADVYEGVGQLMLYSSMLGLHDHRKVLLLAFEPSATLVEATRSCGVELYSYAWTKTDDGIEVDLPNGFLAICGSDR</sequence>
<dbReference type="Proteomes" id="UP000276984">
    <property type="component" value="Chromosome"/>
</dbReference>
<feature type="domain" description="ScoMcrA-like N-terminal head" evidence="2">
    <location>
        <begin position="159"/>
        <end position="240"/>
    </location>
</feature>
<proteinExistence type="predicted"/>
<dbReference type="Pfam" id="PF26345">
    <property type="entry name" value="ScoMcrA_N"/>
    <property type="match status" value="1"/>
</dbReference>
<evidence type="ECO:0000259" key="2">
    <source>
        <dbReference type="Pfam" id="PF26345"/>
    </source>
</evidence>
<gene>
    <name evidence="3" type="ORF">D8I30_10730</name>
</gene>
<evidence type="ECO:0000256" key="1">
    <source>
        <dbReference type="SAM" id="MobiDB-lite"/>
    </source>
</evidence>
<keyword evidence="4" id="KW-1185">Reference proteome</keyword>
<feature type="region of interest" description="Disordered" evidence="1">
    <location>
        <begin position="414"/>
        <end position="434"/>
    </location>
</feature>
<reference evidence="3 4" key="1">
    <citation type="submission" date="2018-10" db="EMBL/GenBank/DDBJ databases">
        <title>Complete genome sequence of Brevundimonas naejangsanensis BRV3.</title>
        <authorList>
            <person name="Berrios L."/>
            <person name="Ely B."/>
        </authorList>
    </citation>
    <scope>NUCLEOTIDE SEQUENCE [LARGE SCALE GENOMIC DNA]</scope>
    <source>
        <strain evidence="3 4">BRV3</strain>
    </source>
</reference>
<dbReference type="EMBL" id="CP032707">
    <property type="protein sequence ID" value="AYG95601.1"/>
    <property type="molecule type" value="Genomic_DNA"/>
</dbReference>
<name>A0A494RGY3_9CAUL</name>
<accession>A0A494RGY3</accession>
<dbReference type="InterPro" id="IPR058807">
    <property type="entry name" value="ScoMcrA_N"/>
</dbReference>
<evidence type="ECO:0000313" key="3">
    <source>
        <dbReference type="EMBL" id="AYG95601.1"/>
    </source>
</evidence>